<comment type="similarity">
    <text evidence="1">Belongs to the thioredoxin family. DsbA subfamily.</text>
</comment>
<dbReference type="SUPFAM" id="SSF52833">
    <property type="entry name" value="Thioredoxin-like"/>
    <property type="match status" value="1"/>
</dbReference>
<keyword evidence="4" id="KW-1015">Disulfide bond</keyword>
<sequence>MPVSRSRKPKSNRAPGPGRKPASGGRSPGRRPAGAGDGGRSRRLVFGVVAVVVVLFLLLGSVAALLVGGGDEASDGAGGEESVVPLPDGHPALELARRDADDPLAIGDVDAPVVVIEYADFQCAFCGTHARGVHERLVEEYVATGVVRIEFRNFPINGPESDAAARAAWAAGRQGRFEEFYLAAFAEEFHLDSGRFSEEGLRELAEEAGVPDVELMLTEMELPEAGEAVGADAEEAMELGIVTPPSFLVNGHPVQGARPFAEFAELIEPLAEAAGES</sequence>
<gene>
    <name evidence="9" type="ORF">FH607_010325</name>
</gene>
<evidence type="ECO:0000256" key="7">
    <source>
        <dbReference type="SAM" id="Phobius"/>
    </source>
</evidence>
<dbReference type="PANTHER" id="PTHR13887:SF14">
    <property type="entry name" value="DISULFIDE BOND FORMATION PROTEIN D"/>
    <property type="match status" value="1"/>
</dbReference>
<dbReference type="InterPro" id="IPR036249">
    <property type="entry name" value="Thioredoxin-like_sf"/>
</dbReference>
<comment type="caution">
    <text evidence="9">The sequence shown here is derived from an EMBL/GenBank/DDBJ whole genome shotgun (WGS) entry which is preliminary data.</text>
</comment>
<evidence type="ECO:0000313" key="9">
    <source>
        <dbReference type="EMBL" id="KAB8167265.1"/>
    </source>
</evidence>
<name>A0A5N6AG96_9ACTN</name>
<evidence type="ECO:0000256" key="6">
    <source>
        <dbReference type="SAM" id="MobiDB-lite"/>
    </source>
</evidence>
<dbReference type="PANTHER" id="PTHR13887">
    <property type="entry name" value="GLUTATHIONE S-TRANSFERASE KAPPA"/>
    <property type="match status" value="1"/>
</dbReference>
<dbReference type="PROSITE" id="PS51352">
    <property type="entry name" value="THIOREDOXIN_2"/>
    <property type="match status" value="1"/>
</dbReference>
<keyword evidence="5" id="KW-0676">Redox-active center</keyword>
<keyword evidence="10" id="KW-1185">Reference proteome</keyword>
<dbReference type="InterPro" id="IPR013766">
    <property type="entry name" value="Thioredoxin_domain"/>
</dbReference>
<evidence type="ECO:0000313" key="10">
    <source>
        <dbReference type="Proteomes" id="UP000314251"/>
    </source>
</evidence>
<accession>A0A5N6AG96</accession>
<reference evidence="9" key="1">
    <citation type="submission" date="2019-10" db="EMBL/GenBank/DDBJ databases">
        <title>Nonomuraea sp. nov., isolated from Phyllanthus amarus.</title>
        <authorList>
            <person name="Klykleung N."/>
            <person name="Tanasupawat S."/>
        </authorList>
    </citation>
    <scope>NUCLEOTIDE SEQUENCE [LARGE SCALE GENOMIC DNA]</scope>
    <source>
        <strain evidence="9">3MP-10</strain>
    </source>
</reference>
<keyword evidence="2" id="KW-0732">Signal</keyword>
<feature type="compositionally biased region" description="Basic residues" evidence="6">
    <location>
        <begin position="1"/>
        <end position="11"/>
    </location>
</feature>
<evidence type="ECO:0000256" key="1">
    <source>
        <dbReference type="ARBA" id="ARBA00005791"/>
    </source>
</evidence>
<dbReference type="Proteomes" id="UP000314251">
    <property type="component" value="Unassembled WGS sequence"/>
</dbReference>
<proteinExistence type="inferred from homology"/>
<evidence type="ECO:0000256" key="5">
    <source>
        <dbReference type="ARBA" id="ARBA00023284"/>
    </source>
</evidence>
<dbReference type="EMBL" id="VDLY02000005">
    <property type="protein sequence ID" value="KAB8167265.1"/>
    <property type="molecule type" value="Genomic_DNA"/>
</dbReference>
<feature type="region of interest" description="Disordered" evidence="6">
    <location>
        <begin position="1"/>
        <end position="39"/>
    </location>
</feature>
<evidence type="ECO:0000259" key="8">
    <source>
        <dbReference type="PROSITE" id="PS51352"/>
    </source>
</evidence>
<evidence type="ECO:0000256" key="4">
    <source>
        <dbReference type="ARBA" id="ARBA00023157"/>
    </source>
</evidence>
<feature type="compositionally biased region" description="Low complexity" evidence="6">
    <location>
        <begin position="13"/>
        <end position="34"/>
    </location>
</feature>
<dbReference type="GO" id="GO:0016491">
    <property type="term" value="F:oxidoreductase activity"/>
    <property type="evidence" value="ECO:0007669"/>
    <property type="project" value="UniProtKB-KW"/>
</dbReference>
<keyword evidence="7" id="KW-1133">Transmembrane helix</keyword>
<evidence type="ECO:0000256" key="3">
    <source>
        <dbReference type="ARBA" id="ARBA00023002"/>
    </source>
</evidence>
<keyword evidence="3" id="KW-0560">Oxidoreductase</keyword>
<keyword evidence="7" id="KW-0812">Transmembrane</keyword>
<dbReference type="OrthoDB" id="117402at2"/>
<keyword evidence="7" id="KW-0472">Membrane</keyword>
<organism evidence="9 10">
    <name type="scientific">Streptomyces mimosae</name>
    <dbReference type="NCBI Taxonomy" id="2586635"/>
    <lineage>
        <taxon>Bacteria</taxon>
        <taxon>Bacillati</taxon>
        <taxon>Actinomycetota</taxon>
        <taxon>Actinomycetes</taxon>
        <taxon>Kitasatosporales</taxon>
        <taxon>Streptomycetaceae</taxon>
        <taxon>Streptomyces</taxon>
    </lineage>
</organism>
<protein>
    <submittedName>
        <fullName evidence="9">Thioredoxin domain-containing protein</fullName>
    </submittedName>
</protein>
<feature type="transmembrane region" description="Helical" evidence="7">
    <location>
        <begin position="44"/>
        <end position="67"/>
    </location>
</feature>
<dbReference type="Pfam" id="PF13462">
    <property type="entry name" value="Thioredoxin_4"/>
    <property type="match status" value="1"/>
</dbReference>
<dbReference type="InterPro" id="IPR012336">
    <property type="entry name" value="Thioredoxin-like_fold"/>
</dbReference>
<dbReference type="RefSeq" id="WP_139667071.1">
    <property type="nucleotide sequence ID" value="NZ_VDLY02000005.1"/>
</dbReference>
<feature type="domain" description="Thioredoxin" evidence="8">
    <location>
        <begin position="84"/>
        <end position="272"/>
    </location>
</feature>
<evidence type="ECO:0000256" key="2">
    <source>
        <dbReference type="ARBA" id="ARBA00022729"/>
    </source>
</evidence>
<dbReference type="Gene3D" id="3.40.30.10">
    <property type="entry name" value="Glutaredoxin"/>
    <property type="match status" value="1"/>
</dbReference>
<dbReference type="AlphaFoldDB" id="A0A5N6AG96"/>